<keyword evidence="3" id="KW-1185">Reference proteome</keyword>
<gene>
    <name evidence="2" type="primary">Contig18221.g19358</name>
    <name evidence="2" type="ORF">STYLEM_2246</name>
</gene>
<name>A0A077ZVF2_STYLE</name>
<dbReference type="EMBL" id="CCKQ01002184">
    <property type="protein sequence ID" value="CDW73270.1"/>
    <property type="molecule type" value="Genomic_DNA"/>
</dbReference>
<proteinExistence type="predicted"/>
<feature type="region of interest" description="Disordered" evidence="1">
    <location>
        <begin position="1"/>
        <end position="68"/>
    </location>
</feature>
<feature type="compositionally biased region" description="Basic and acidic residues" evidence="1">
    <location>
        <begin position="32"/>
        <end position="53"/>
    </location>
</feature>
<dbReference type="InParanoid" id="A0A077ZVF2"/>
<evidence type="ECO:0000313" key="3">
    <source>
        <dbReference type="Proteomes" id="UP000039865"/>
    </source>
</evidence>
<feature type="compositionally biased region" description="Basic and acidic residues" evidence="1">
    <location>
        <begin position="1"/>
        <end position="19"/>
    </location>
</feature>
<dbReference type="AlphaFoldDB" id="A0A077ZVF2"/>
<accession>A0A077ZVF2</accession>
<sequence length="103" mass="11564">MISEDLRHHHKGDIEKVGEKSNIQKPPNNPVDEPKVQGSRQDDYVMTGKDKNKTNITDKQAPVDNRDMDTKANTAYQCISIIINNFILVPQPGEGDSIGMIFE</sequence>
<evidence type="ECO:0000256" key="1">
    <source>
        <dbReference type="SAM" id="MobiDB-lite"/>
    </source>
</evidence>
<evidence type="ECO:0000313" key="2">
    <source>
        <dbReference type="EMBL" id="CDW73270.1"/>
    </source>
</evidence>
<organism evidence="2 3">
    <name type="scientific">Stylonychia lemnae</name>
    <name type="common">Ciliate</name>
    <dbReference type="NCBI Taxonomy" id="5949"/>
    <lineage>
        <taxon>Eukaryota</taxon>
        <taxon>Sar</taxon>
        <taxon>Alveolata</taxon>
        <taxon>Ciliophora</taxon>
        <taxon>Intramacronucleata</taxon>
        <taxon>Spirotrichea</taxon>
        <taxon>Stichotrichia</taxon>
        <taxon>Sporadotrichida</taxon>
        <taxon>Oxytrichidae</taxon>
        <taxon>Stylonychinae</taxon>
        <taxon>Stylonychia</taxon>
    </lineage>
</organism>
<reference evidence="2 3" key="1">
    <citation type="submission" date="2014-06" db="EMBL/GenBank/DDBJ databases">
        <authorList>
            <person name="Swart Estienne"/>
        </authorList>
    </citation>
    <scope>NUCLEOTIDE SEQUENCE [LARGE SCALE GENOMIC DNA]</scope>
    <source>
        <strain evidence="2 3">130c</strain>
    </source>
</reference>
<dbReference type="Proteomes" id="UP000039865">
    <property type="component" value="Unassembled WGS sequence"/>
</dbReference>
<protein>
    <submittedName>
        <fullName evidence="2">Uncharacterized protein</fullName>
    </submittedName>
</protein>